<dbReference type="AlphaFoldDB" id="A0AAJ5BXF3"/>
<proteinExistence type="predicted"/>
<dbReference type="KEGG" id="phs:C2L64_34220"/>
<protein>
    <submittedName>
        <fullName evidence="3">Type VI secretion protein</fullName>
    </submittedName>
    <submittedName>
        <fullName evidence="2">Type VI secretion system contractile sheath small subunit</fullName>
    </submittedName>
</protein>
<feature type="compositionally biased region" description="Low complexity" evidence="1">
    <location>
        <begin position="163"/>
        <end position="193"/>
    </location>
</feature>
<name>A0AAJ5BXF3_9BURK</name>
<dbReference type="PANTHER" id="PTHR35850:SF1">
    <property type="entry name" value="TYPE VI SECRETION SYSTEM SHEATH PROTEIN TSSB1"/>
    <property type="match status" value="1"/>
</dbReference>
<evidence type="ECO:0000313" key="4">
    <source>
        <dbReference type="Proteomes" id="UP000004980"/>
    </source>
</evidence>
<dbReference type="GeneID" id="55533363"/>
<dbReference type="Proteomes" id="UP000004980">
    <property type="component" value="Unassembled WGS sequence"/>
</dbReference>
<sequence length="193" mass="21135">MSNSLQKWVGRNRPPRVQITYDVEVGDAVEKRELPLVVGLLADLSGQPATPLPKLKERRLVDIDRDNFDEIMGKIVPRLDLSVADTLKGEGNIKVELKFEKFDDFHPESIVKQVPRLAKLLEARQQLRDLLAKLDGNDELDSMLERIVQNSEELKKVQSQAHASDTPAAASAAPAASDAAAEPAAPAEDAPTA</sequence>
<evidence type="ECO:0000313" key="2">
    <source>
        <dbReference type="EMBL" id="AUT73428.1"/>
    </source>
</evidence>
<evidence type="ECO:0000313" key="5">
    <source>
        <dbReference type="Proteomes" id="UP000236649"/>
    </source>
</evidence>
<gene>
    <name evidence="2" type="ORF">C2L64_34220</name>
    <name evidence="3" type="ORF">WQE_21081</name>
</gene>
<dbReference type="Proteomes" id="UP000236649">
    <property type="component" value="Chromosome 3"/>
</dbReference>
<evidence type="ECO:0000256" key="1">
    <source>
        <dbReference type="SAM" id="MobiDB-lite"/>
    </source>
</evidence>
<dbReference type="InterPro" id="IPR008312">
    <property type="entry name" value="T6SS_TssB1"/>
</dbReference>
<dbReference type="PANTHER" id="PTHR35850">
    <property type="entry name" value="CYTOPLASMIC PROTEIN-RELATED"/>
    <property type="match status" value="1"/>
</dbReference>
<dbReference type="EMBL" id="CP026107">
    <property type="protein sequence ID" value="AUT73428.1"/>
    <property type="molecule type" value="Genomic_DNA"/>
</dbReference>
<accession>A0AAJ5BXF3</accession>
<dbReference type="Pfam" id="PF05591">
    <property type="entry name" value="T6SS_VipA"/>
    <property type="match status" value="1"/>
</dbReference>
<reference evidence="3 4" key="1">
    <citation type="journal article" date="2012" name="J. Bacteriol.">
        <title>Draft Genome Sequence of the Soil Bacterium Burkholderia terrae Strain BS001, Which Interacts with Fungal Surface Structures.</title>
        <authorList>
            <person name="Nazir R."/>
            <person name="Hansen M.A."/>
            <person name="Sorensen S."/>
            <person name="van Elsas J.D."/>
        </authorList>
    </citation>
    <scope>NUCLEOTIDE SEQUENCE [LARGE SCALE GENOMIC DNA]</scope>
    <source>
        <strain evidence="3 4">BS001</strain>
    </source>
</reference>
<dbReference type="PIRSF" id="PIRSF028301">
    <property type="entry name" value="UCP028301"/>
    <property type="match status" value="1"/>
</dbReference>
<reference evidence="2 5" key="2">
    <citation type="submission" date="2018-01" db="EMBL/GenBank/DDBJ databases">
        <title>Species boundaries and ecological features among Paraburkholderia terrae DSMZ17804T, P. hospita DSMZ17164T and P. caribensis DSMZ13236T.</title>
        <authorList>
            <person name="Pratama A.A."/>
        </authorList>
    </citation>
    <scope>NUCLEOTIDE SEQUENCE [LARGE SCALE GENOMIC DNA]</scope>
    <source>
        <strain evidence="2 5">DSM 17164</strain>
    </source>
</reference>
<feature type="region of interest" description="Disordered" evidence="1">
    <location>
        <begin position="153"/>
        <end position="193"/>
    </location>
</feature>
<keyword evidence="4" id="KW-1185">Reference proteome</keyword>
<organism evidence="2 5">
    <name type="scientific">Paraburkholderia hospita</name>
    <dbReference type="NCBI Taxonomy" id="169430"/>
    <lineage>
        <taxon>Bacteria</taxon>
        <taxon>Pseudomonadati</taxon>
        <taxon>Pseudomonadota</taxon>
        <taxon>Betaproteobacteria</taxon>
        <taxon>Burkholderiales</taxon>
        <taxon>Burkholderiaceae</taxon>
        <taxon>Paraburkholderia</taxon>
    </lineage>
</organism>
<dbReference type="RefSeq" id="WP_007584390.1">
    <property type="nucleotide sequence ID" value="NZ_AKAU01000108.1"/>
</dbReference>
<evidence type="ECO:0000313" key="3">
    <source>
        <dbReference type="EMBL" id="EIM98910.1"/>
    </source>
</evidence>
<dbReference type="NCBIfam" id="TIGR03358">
    <property type="entry name" value="VI_chp_5"/>
    <property type="match status" value="1"/>
</dbReference>
<dbReference type="EMBL" id="AKAU01000108">
    <property type="protein sequence ID" value="EIM98910.1"/>
    <property type="molecule type" value="Genomic_DNA"/>
</dbReference>